<evidence type="ECO:0000313" key="2">
    <source>
        <dbReference type="Proteomes" id="UP001472677"/>
    </source>
</evidence>
<accession>A0ABR2ASG7</accession>
<dbReference type="EMBL" id="JBBPBM010000333">
    <property type="protein sequence ID" value="KAK8497051.1"/>
    <property type="molecule type" value="Genomic_DNA"/>
</dbReference>
<keyword evidence="2" id="KW-1185">Reference proteome</keyword>
<dbReference type="Pfam" id="PF04578">
    <property type="entry name" value="DUF594"/>
    <property type="match status" value="1"/>
</dbReference>
<dbReference type="InterPro" id="IPR007658">
    <property type="entry name" value="DUF594"/>
</dbReference>
<evidence type="ECO:0000313" key="1">
    <source>
        <dbReference type="EMBL" id="KAK8497051.1"/>
    </source>
</evidence>
<dbReference type="PANTHER" id="PTHR31325">
    <property type="entry name" value="OS01G0798800 PROTEIN-RELATED"/>
    <property type="match status" value="1"/>
</dbReference>
<protein>
    <submittedName>
        <fullName evidence="1">Uncharacterized protein</fullName>
    </submittedName>
</protein>
<organism evidence="1 2">
    <name type="scientific">Hibiscus sabdariffa</name>
    <name type="common">roselle</name>
    <dbReference type="NCBI Taxonomy" id="183260"/>
    <lineage>
        <taxon>Eukaryota</taxon>
        <taxon>Viridiplantae</taxon>
        <taxon>Streptophyta</taxon>
        <taxon>Embryophyta</taxon>
        <taxon>Tracheophyta</taxon>
        <taxon>Spermatophyta</taxon>
        <taxon>Magnoliopsida</taxon>
        <taxon>eudicotyledons</taxon>
        <taxon>Gunneridae</taxon>
        <taxon>Pentapetalae</taxon>
        <taxon>rosids</taxon>
        <taxon>malvids</taxon>
        <taxon>Malvales</taxon>
        <taxon>Malvaceae</taxon>
        <taxon>Malvoideae</taxon>
        <taxon>Hibiscus</taxon>
    </lineage>
</organism>
<gene>
    <name evidence="1" type="ORF">V6N12_063832</name>
</gene>
<reference evidence="1 2" key="1">
    <citation type="journal article" date="2024" name="G3 (Bethesda)">
        <title>Genome assembly of Hibiscus sabdariffa L. provides insights into metabolisms of medicinal natural products.</title>
        <authorList>
            <person name="Kim T."/>
        </authorList>
    </citation>
    <scope>NUCLEOTIDE SEQUENCE [LARGE SCALE GENOMIC DNA]</scope>
    <source>
        <strain evidence="1">TK-2024</strain>
        <tissue evidence="1">Old leaves</tissue>
    </source>
</reference>
<dbReference type="Proteomes" id="UP001472677">
    <property type="component" value="Unassembled WGS sequence"/>
</dbReference>
<sequence length="863" mass="98738">MPLSTGRSLPDSSYHLQPSTKRRREEMGDPIPPELRRIWDRWNIRGTILFSLALQTFLVLLAPYHKSTRKRLLIFNVWSAYLLADAAANFTVGLISNSQSDDRDSPKSGSNSEANDALLAFWAPFLLLHLGGPDTITAFALEDNELWLRHLLGLGFQAVAALYVFAQSLPENRVWIPTVLMFVAGTIKYVERTRALYLASLDRFRDSMLKEADPGPNYAKLMEEYASKKKNKLPTQIIMIPEPDKEARATDMPVKEGKLNHLEVVHYAYKYFLIFKGLVVDLIFSFRERNESRDFFTKRTPMDALRVIEVELNFIFEVLYTKVQVVYSIWGYIFRVIAFGSIVAALCLFHFRTNKHDLNHFDVGITYTLLLGAVTLDVTALLMLIFSDWSYAQIKDPASDSGWIASICSGLLWFKQPWWRRCKCRTSLEAEDMVLEPEEMNSKREDANPAAGCCHCVLRHNLNANEISHEVLSTPILFRRWSGSLSSFNLISFCLKSHTSRIHKFTRWPLVIAENTSTFLHIDGCFRFAVELIKKFKKKISVPITYVVDQLKNIDFLRQTIEKIGVLSGHVHGFIMSSMGLKDLVDEMIYVFREPFTKALWEFIFEELKTKADYADDPETAKRISAARGEWVLVDSDTKVDRSMLMPYVTDVQYDESILLWHIATDLCYYVRAPGGKKLDKESLNHREISKLLSDYMLYLLIWQPTMMSAVGGIGKIRSRDTCAEAERFFDSQVLPSRAKNMKRKGTLEVEACRKILSVTTDVRPEAVKGDRSKSVLFDASMLAQELNKLEEKGVDKWKLMARVWVELISYAGSHCRANTHAQQVSKGGELITFIWLLMAHFGLGEQFQINEGHARAKLIVGK</sequence>
<dbReference type="InterPro" id="IPR025315">
    <property type="entry name" value="DUF4220"/>
</dbReference>
<dbReference type="Pfam" id="PF13968">
    <property type="entry name" value="DUF4220"/>
    <property type="match status" value="1"/>
</dbReference>
<name>A0ABR2ASG7_9ROSI</name>
<comment type="caution">
    <text evidence="1">The sequence shown here is derived from an EMBL/GenBank/DDBJ whole genome shotgun (WGS) entry which is preliminary data.</text>
</comment>
<proteinExistence type="predicted"/>